<dbReference type="Gene3D" id="3.30.1780.10">
    <property type="entry name" value="ornithine cyclodeaminase, domain 1"/>
    <property type="match status" value="1"/>
</dbReference>
<dbReference type="PANTHER" id="PTHR13812">
    <property type="entry name" value="KETIMINE REDUCTASE MU-CRYSTALLIN"/>
    <property type="match status" value="1"/>
</dbReference>
<dbReference type="FunFam" id="3.40.50.720:FF:000311">
    <property type="entry name" value="Ornithine cyclodeaminase"/>
    <property type="match status" value="1"/>
</dbReference>
<protein>
    <submittedName>
        <fullName evidence="2">Ornithine cyclodeaminase/alanine dehydrogenase</fullName>
        <ecNumber evidence="2">1.4.1.1</ecNumber>
        <ecNumber evidence="2">4.3.1.12</ecNumber>
    </submittedName>
</protein>
<dbReference type="InterPro" id="IPR023401">
    <property type="entry name" value="ODC_N"/>
</dbReference>
<keyword evidence="3" id="KW-1185">Reference proteome</keyword>
<dbReference type="PIRSF" id="PIRSF001439">
    <property type="entry name" value="CryM"/>
    <property type="match status" value="1"/>
</dbReference>
<dbReference type="GO" id="GO:0019752">
    <property type="term" value="P:carboxylic acid metabolic process"/>
    <property type="evidence" value="ECO:0007669"/>
    <property type="project" value="UniProtKB-ARBA"/>
</dbReference>
<dbReference type="EMBL" id="JADOTZ010000001">
    <property type="protein sequence ID" value="MBG6084109.1"/>
    <property type="molecule type" value="Genomic_DNA"/>
</dbReference>
<dbReference type="EC" id="4.3.1.12" evidence="2"/>
<dbReference type="RefSeq" id="WP_196835462.1">
    <property type="nucleotide sequence ID" value="NZ_JADOTZ010000001.1"/>
</dbReference>
<dbReference type="EC" id="1.4.1.1" evidence="2"/>
<dbReference type="SUPFAM" id="SSF51735">
    <property type="entry name" value="NAD(P)-binding Rossmann-fold domains"/>
    <property type="match status" value="1"/>
</dbReference>
<evidence type="ECO:0000313" key="3">
    <source>
        <dbReference type="Proteomes" id="UP000625033"/>
    </source>
</evidence>
<dbReference type="Gene3D" id="3.40.50.720">
    <property type="entry name" value="NAD(P)-binding Rossmann-like Domain"/>
    <property type="match status" value="1"/>
</dbReference>
<dbReference type="InterPro" id="IPR003462">
    <property type="entry name" value="ODC_Mu_crystall"/>
</dbReference>
<comment type="caution">
    <text evidence="2">The sequence shown here is derived from an EMBL/GenBank/DDBJ whole genome shotgun (WGS) entry which is preliminary data.</text>
</comment>
<dbReference type="PANTHER" id="PTHR13812:SF19">
    <property type="entry name" value="KETIMINE REDUCTASE MU-CRYSTALLIN"/>
    <property type="match status" value="1"/>
</dbReference>
<dbReference type="GO" id="GO:0008473">
    <property type="term" value="F:ornithine cyclodeaminase activity"/>
    <property type="evidence" value="ECO:0007669"/>
    <property type="project" value="UniProtKB-EC"/>
</dbReference>
<gene>
    <name evidence="2" type="ORF">IW252_000876</name>
</gene>
<reference evidence="2" key="1">
    <citation type="submission" date="2020-11" db="EMBL/GenBank/DDBJ databases">
        <title>Sequencing the genomes of 1000 actinobacteria strains.</title>
        <authorList>
            <person name="Klenk H.-P."/>
        </authorList>
    </citation>
    <scope>NUCLEOTIDE SEQUENCE</scope>
    <source>
        <strain evidence="2">DSM 26152</strain>
    </source>
</reference>
<organism evidence="2 3">
    <name type="scientific">Zhihengliuella flava</name>
    <dbReference type="NCBI Taxonomy" id="1285193"/>
    <lineage>
        <taxon>Bacteria</taxon>
        <taxon>Bacillati</taxon>
        <taxon>Actinomycetota</taxon>
        <taxon>Actinomycetes</taxon>
        <taxon>Micrococcales</taxon>
        <taxon>Micrococcaceae</taxon>
        <taxon>Zhihengliuella</taxon>
    </lineage>
</organism>
<keyword evidence="2" id="KW-0560">Oxidoreductase</keyword>
<dbReference type="Proteomes" id="UP000625033">
    <property type="component" value="Unassembled WGS sequence"/>
</dbReference>
<keyword evidence="2" id="KW-0456">Lyase</keyword>
<dbReference type="GO" id="GO:0005737">
    <property type="term" value="C:cytoplasm"/>
    <property type="evidence" value="ECO:0007669"/>
    <property type="project" value="TreeGrafter"/>
</dbReference>
<dbReference type="GO" id="GO:0000286">
    <property type="term" value="F:alanine dehydrogenase activity"/>
    <property type="evidence" value="ECO:0007669"/>
    <property type="project" value="UniProtKB-EC"/>
</dbReference>
<dbReference type="Pfam" id="PF02423">
    <property type="entry name" value="OCD_Mu_crystall"/>
    <property type="match status" value="1"/>
</dbReference>
<name>A0A931GL42_9MICC</name>
<dbReference type="InterPro" id="IPR036291">
    <property type="entry name" value="NAD(P)-bd_dom_sf"/>
</dbReference>
<evidence type="ECO:0000313" key="2">
    <source>
        <dbReference type="EMBL" id="MBG6084109.1"/>
    </source>
</evidence>
<evidence type="ECO:0000256" key="1">
    <source>
        <dbReference type="ARBA" id="ARBA00008903"/>
    </source>
</evidence>
<sequence>MTLILTASDLEQVIDMPSTIAAVEQVFADTVRGSARQPDPVAMTVPAGDSHFIVMPSLASTQQASAVKLLADIPSNAERGLPSQRSTLLLSDYRTGESLAILDGRVPTRVRTAAASAVASRHLARADASVLGLVGAGALAVAHVEALVHVLPLRRVVVWSRTRERVEQFRQAVAHHGLRVEAADDVASVFAVSDVVCTLTPSVEPLVKGAWFRAGQHINAVGARPRPTEREIDAEGLARADVYVDHRGTVAAKSGDYLLAVGERGTEAIQLRGELGEVVAGSVPGRGHQGAITLFNSVGIGLQDLAVGRLAYDRARERGLGCEIDLSA</sequence>
<dbReference type="AlphaFoldDB" id="A0A931GL42"/>
<accession>A0A931GL42</accession>
<proteinExistence type="inferred from homology"/>
<comment type="similarity">
    <text evidence="1">Belongs to the ornithine cyclodeaminase/mu-crystallin family.</text>
</comment>